<evidence type="ECO:0000313" key="3">
    <source>
        <dbReference type="Proteomes" id="UP001497525"/>
    </source>
</evidence>
<evidence type="ECO:0000313" key="2">
    <source>
        <dbReference type="EMBL" id="CAL5138084.1"/>
    </source>
</evidence>
<sequence>MGAEQSGLRRSQDIFPSSVDDSVPIGHDETTSLPPSPNRTSLLGFSRNLSRDTKKVPTHFCRGSMPHIPTSTDGDSNHADRHPRPQRAMSSSTTALIGKNSKVASLLIPTRSATISAENSRGVVVVCPGPAGRLWAAASLDFSSSSSTVDVANAELRKLRQISIFEPLLSTSLSETVSSAASGNKRFQPSLSSANASGLVSLSTTYQEYLRGCVTTAYNNQVRVIGLQNKVDYEMRRLAEDLEYREMGDITPRASRANFSRKVDVENTTSKPNGLAGRRQVDAVVLRISQISSLIDQCSILIEQLYESLRDFNEQLPEAHQLSSMALVDNTWKLPNSSQ</sequence>
<comment type="caution">
    <text evidence="2">The sequence shown here is derived from an EMBL/GenBank/DDBJ whole genome shotgun (WGS) entry which is preliminary data.</text>
</comment>
<gene>
    <name evidence="2" type="ORF">CDAUBV1_LOCUS12703</name>
</gene>
<evidence type="ECO:0008006" key="4">
    <source>
        <dbReference type="Google" id="ProtNLM"/>
    </source>
</evidence>
<organism evidence="2 3">
    <name type="scientific">Calicophoron daubneyi</name>
    <name type="common">Rumen fluke</name>
    <name type="synonym">Paramphistomum daubneyi</name>
    <dbReference type="NCBI Taxonomy" id="300641"/>
    <lineage>
        <taxon>Eukaryota</taxon>
        <taxon>Metazoa</taxon>
        <taxon>Spiralia</taxon>
        <taxon>Lophotrochozoa</taxon>
        <taxon>Platyhelminthes</taxon>
        <taxon>Trematoda</taxon>
        <taxon>Digenea</taxon>
        <taxon>Plagiorchiida</taxon>
        <taxon>Pronocephalata</taxon>
        <taxon>Paramphistomoidea</taxon>
        <taxon>Paramphistomidae</taxon>
        <taxon>Calicophoron</taxon>
    </lineage>
</organism>
<dbReference type="AlphaFoldDB" id="A0AAV2TMA4"/>
<protein>
    <recommendedName>
        <fullName evidence="4">BLOC-1-related complex subunit 5</fullName>
    </recommendedName>
</protein>
<dbReference type="Proteomes" id="UP001497525">
    <property type="component" value="Unassembled WGS sequence"/>
</dbReference>
<reference evidence="2" key="1">
    <citation type="submission" date="2024-06" db="EMBL/GenBank/DDBJ databases">
        <authorList>
            <person name="Liu X."/>
            <person name="Lenzi L."/>
            <person name="Haldenby T S."/>
            <person name="Uol C."/>
        </authorList>
    </citation>
    <scope>NUCLEOTIDE SEQUENCE</scope>
</reference>
<feature type="region of interest" description="Disordered" evidence="1">
    <location>
        <begin position="1"/>
        <end position="44"/>
    </location>
</feature>
<proteinExistence type="predicted"/>
<name>A0AAV2TMA4_CALDB</name>
<feature type="region of interest" description="Disordered" evidence="1">
    <location>
        <begin position="56"/>
        <end position="93"/>
    </location>
</feature>
<dbReference type="EMBL" id="CAXLJL010000478">
    <property type="protein sequence ID" value="CAL5138084.1"/>
    <property type="molecule type" value="Genomic_DNA"/>
</dbReference>
<evidence type="ECO:0000256" key="1">
    <source>
        <dbReference type="SAM" id="MobiDB-lite"/>
    </source>
</evidence>
<accession>A0AAV2TMA4</accession>